<name>A0ABM3QNT2_SPIOL</name>
<dbReference type="Proteomes" id="UP000813463">
    <property type="component" value="Chromosome 5"/>
</dbReference>
<proteinExistence type="predicted"/>
<dbReference type="GeneID" id="130461106"/>
<organism evidence="3 4">
    <name type="scientific">Spinacia oleracea</name>
    <name type="common">Spinach</name>
    <dbReference type="NCBI Taxonomy" id="3562"/>
    <lineage>
        <taxon>Eukaryota</taxon>
        <taxon>Viridiplantae</taxon>
        <taxon>Streptophyta</taxon>
        <taxon>Embryophyta</taxon>
        <taxon>Tracheophyta</taxon>
        <taxon>Spermatophyta</taxon>
        <taxon>Magnoliopsida</taxon>
        <taxon>eudicotyledons</taxon>
        <taxon>Gunneridae</taxon>
        <taxon>Pentapetalae</taxon>
        <taxon>Caryophyllales</taxon>
        <taxon>Chenopodiaceae</taxon>
        <taxon>Chenopodioideae</taxon>
        <taxon>Anserineae</taxon>
        <taxon>Spinacia</taxon>
    </lineage>
</organism>
<evidence type="ECO:0000313" key="3">
    <source>
        <dbReference type="Proteomes" id="UP000813463"/>
    </source>
</evidence>
<dbReference type="PANTHER" id="PTHR46033">
    <property type="entry name" value="PROTEIN MAIN-LIKE 2"/>
    <property type="match status" value="1"/>
</dbReference>
<reference evidence="3" key="1">
    <citation type="journal article" date="2021" name="Nat. Commun.">
        <title>Genomic analyses provide insights into spinach domestication and the genetic basis of agronomic traits.</title>
        <authorList>
            <person name="Cai X."/>
            <person name="Sun X."/>
            <person name="Xu C."/>
            <person name="Sun H."/>
            <person name="Wang X."/>
            <person name="Ge C."/>
            <person name="Zhang Z."/>
            <person name="Wang Q."/>
            <person name="Fei Z."/>
            <person name="Jiao C."/>
            <person name="Wang Q."/>
        </authorList>
    </citation>
    <scope>NUCLEOTIDE SEQUENCE [LARGE SCALE GENOMIC DNA]</scope>
    <source>
        <strain evidence="3">cv. Varoflay</strain>
    </source>
</reference>
<dbReference type="PANTHER" id="PTHR46033:SF8">
    <property type="entry name" value="PROTEIN MAINTENANCE OF MERISTEMS-LIKE"/>
    <property type="match status" value="1"/>
</dbReference>
<feature type="region of interest" description="Disordered" evidence="1">
    <location>
        <begin position="512"/>
        <end position="599"/>
    </location>
</feature>
<dbReference type="Pfam" id="PF10536">
    <property type="entry name" value="PMD"/>
    <property type="match status" value="1"/>
</dbReference>
<feature type="compositionally biased region" description="Pro residues" evidence="1">
    <location>
        <begin position="1"/>
        <end position="10"/>
    </location>
</feature>
<dbReference type="InterPro" id="IPR019557">
    <property type="entry name" value="AminoTfrase-like_pln_mobile"/>
</dbReference>
<feature type="compositionally biased region" description="Low complexity" evidence="1">
    <location>
        <begin position="521"/>
        <end position="534"/>
    </location>
</feature>
<protein>
    <recommendedName>
        <fullName evidence="2">Aminotransferase-like plant mobile domain-containing protein</fullName>
    </recommendedName>
</protein>
<feature type="domain" description="Aminotransferase-like plant mobile" evidence="2">
    <location>
        <begin position="107"/>
        <end position="379"/>
    </location>
</feature>
<evidence type="ECO:0000256" key="1">
    <source>
        <dbReference type="SAM" id="MobiDB-lite"/>
    </source>
</evidence>
<evidence type="ECO:0000259" key="2">
    <source>
        <dbReference type="Pfam" id="PF10536"/>
    </source>
</evidence>
<dbReference type="RefSeq" id="XP_056685021.1">
    <property type="nucleotide sequence ID" value="XM_056829043.1"/>
</dbReference>
<gene>
    <name evidence="4" type="primary">LOC130461106</name>
</gene>
<accession>A0ABM3QNT2</accession>
<sequence>MSDESLPPPGGHEVRGMTRQSTGPGPLWVGPELYDGRDLHYDLEHHVTSRLHARRQTTVRGYGAATSETIFSYLSSDAQTLVRASSLFPVVETFWEILRLNISLSFLRSFMRWWWDTTNTFHFPWGEMTITPEDYTALTGLTFTGNPVRLRSDGPSPTVAEGTRLLGSWMGSRLPSYQPRGIPFTDLMWALEHGVEESPSRQARLFYLHFITSTFLSGPTDTFDPRWIGMVEDVSTLGDYRWGDLGYATLIGQMSLSVRVSDPSIRHFVITLAGVPRLIELWAFEHLPWLAPRKGQRPLEFPAGRRWGWRKKLTVRLPPDTVWDLIRDGNPEHVVWTPWLPFRGTHASVRESYALSQMRVLFVGRRDPVWYLGERVRMQTVGVFSVPRPPPATMLSTRSTGESWRVHSRTGVPATELVIEGASYYQFIQDSLRLPEPGAEGPDPLLGGWVLPDARISYTGESGSEIVETFPEDRVFHAPLPEGVEAVPARTANAMVGVINRLKSALVRARSALSCRSPHSTRTATGRAGADDAGPSGGGHGRRERERAQHSPLRHRRSDAGVSSSGERSESERRRRSVSVAREPSPELQSQPHFWGDSGWGPSYHGDWSGWTGEAWRHGADDES</sequence>
<keyword evidence="3" id="KW-1185">Reference proteome</keyword>
<evidence type="ECO:0000313" key="4">
    <source>
        <dbReference type="RefSeq" id="XP_056685021.1"/>
    </source>
</evidence>
<feature type="region of interest" description="Disordered" evidence="1">
    <location>
        <begin position="1"/>
        <end position="27"/>
    </location>
</feature>
<dbReference type="InterPro" id="IPR044824">
    <property type="entry name" value="MAIN-like"/>
</dbReference>
<reference evidence="4" key="2">
    <citation type="submission" date="2025-08" db="UniProtKB">
        <authorList>
            <consortium name="RefSeq"/>
        </authorList>
    </citation>
    <scope>IDENTIFICATION</scope>
    <source>
        <tissue evidence="4">Leaf</tissue>
    </source>
</reference>